<dbReference type="Gene3D" id="2.60.40.1120">
    <property type="entry name" value="Carboxypeptidase-like, regulatory domain"/>
    <property type="match status" value="1"/>
</dbReference>
<dbReference type="Pfam" id="PF07660">
    <property type="entry name" value="STN"/>
    <property type="match status" value="1"/>
</dbReference>
<evidence type="ECO:0000256" key="4">
    <source>
        <dbReference type="ARBA" id="ARBA00022692"/>
    </source>
</evidence>
<feature type="domain" description="Secretin/TonB short N-terminal" evidence="9">
    <location>
        <begin position="69"/>
        <end position="120"/>
    </location>
</feature>
<dbReference type="NCBIfam" id="TIGR04057">
    <property type="entry name" value="SusC_RagA_signa"/>
    <property type="match status" value="1"/>
</dbReference>
<keyword evidence="3 7" id="KW-1134">Transmembrane beta strand</keyword>
<evidence type="ECO:0000256" key="8">
    <source>
        <dbReference type="SAM" id="MobiDB-lite"/>
    </source>
</evidence>
<dbReference type="Gene3D" id="3.55.50.30">
    <property type="match status" value="1"/>
</dbReference>
<evidence type="ECO:0000256" key="1">
    <source>
        <dbReference type="ARBA" id="ARBA00004571"/>
    </source>
</evidence>
<keyword evidence="2 7" id="KW-0813">Transport</keyword>
<dbReference type="NCBIfam" id="TIGR04056">
    <property type="entry name" value="OMP_RagA_SusC"/>
    <property type="match status" value="1"/>
</dbReference>
<dbReference type="Gene3D" id="2.40.170.20">
    <property type="entry name" value="TonB-dependent receptor, beta-barrel domain"/>
    <property type="match status" value="1"/>
</dbReference>
<evidence type="ECO:0000256" key="6">
    <source>
        <dbReference type="ARBA" id="ARBA00023237"/>
    </source>
</evidence>
<dbReference type="OrthoDB" id="9768177at2"/>
<dbReference type="Pfam" id="PF13715">
    <property type="entry name" value="CarbopepD_reg_2"/>
    <property type="match status" value="1"/>
</dbReference>
<evidence type="ECO:0000256" key="3">
    <source>
        <dbReference type="ARBA" id="ARBA00022452"/>
    </source>
</evidence>
<dbReference type="SUPFAM" id="SSF56935">
    <property type="entry name" value="Porins"/>
    <property type="match status" value="1"/>
</dbReference>
<dbReference type="GO" id="GO:0009279">
    <property type="term" value="C:cell outer membrane"/>
    <property type="evidence" value="ECO:0007669"/>
    <property type="project" value="UniProtKB-SubCell"/>
</dbReference>
<dbReference type="InterPro" id="IPR023997">
    <property type="entry name" value="TonB-dep_OMP_SusC/RagA_CS"/>
</dbReference>
<dbReference type="InterPro" id="IPR011662">
    <property type="entry name" value="Secretin/TonB_short_N"/>
</dbReference>
<dbReference type="SMART" id="SM00965">
    <property type="entry name" value="STN"/>
    <property type="match status" value="1"/>
</dbReference>
<dbReference type="PROSITE" id="PS52016">
    <property type="entry name" value="TONB_DEPENDENT_REC_3"/>
    <property type="match status" value="1"/>
</dbReference>
<evidence type="ECO:0000313" key="10">
    <source>
        <dbReference type="EMBL" id="SFP72753.1"/>
    </source>
</evidence>
<keyword evidence="4 7" id="KW-0812">Transmembrane</keyword>
<keyword evidence="5 7" id="KW-0472">Membrane</keyword>
<organism evidence="10 11">
    <name type="scientific">Pseudarcicella hirudinis</name>
    <dbReference type="NCBI Taxonomy" id="1079859"/>
    <lineage>
        <taxon>Bacteria</taxon>
        <taxon>Pseudomonadati</taxon>
        <taxon>Bacteroidota</taxon>
        <taxon>Cytophagia</taxon>
        <taxon>Cytophagales</taxon>
        <taxon>Flectobacillaceae</taxon>
        <taxon>Pseudarcicella</taxon>
    </lineage>
</organism>
<evidence type="ECO:0000313" key="11">
    <source>
        <dbReference type="Proteomes" id="UP000199306"/>
    </source>
</evidence>
<dbReference type="SUPFAM" id="SSF49464">
    <property type="entry name" value="Carboxypeptidase regulatory domain-like"/>
    <property type="match status" value="1"/>
</dbReference>
<dbReference type="InterPro" id="IPR039426">
    <property type="entry name" value="TonB-dep_rcpt-like"/>
</dbReference>
<dbReference type="Gene3D" id="2.170.130.10">
    <property type="entry name" value="TonB-dependent receptor, plug domain"/>
    <property type="match status" value="1"/>
</dbReference>
<evidence type="ECO:0000259" key="9">
    <source>
        <dbReference type="SMART" id="SM00965"/>
    </source>
</evidence>
<dbReference type="InterPro" id="IPR037066">
    <property type="entry name" value="Plug_dom_sf"/>
</dbReference>
<comment type="similarity">
    <text evidence="7">Belongs to the TonB-dependent receptor family.</text>
</comment>
<name>A0A1I5SPS1_9BACT</name>
<dbReference type="Pfam" id="PF07715">
    <property type="entry name" value="Plug"/>
    <property type="match status" value="1"/>
</dbReference>
<dbReference type="EMBL" id="FOXH01000005">
    <property type="protein sequence ID" value="SFP72753.1"/>
    <property type="molecule type" value="Genomic_DNA"/>
</dbReference>
<dbReference type="STRING" id="1079859.SAMN04515674_105142"/>
<dbReference type="InterPro" id="IPR023996">
    <property type="entry name" value="TonB-dep_OMP_SusC/RagA"/>
</dbReference>
<sequence length="1160" mass="128025">MKNRLQFHDLAHKFMRITIFQLLMCTVFINVSFGSETNAQDILNKNITLNLEDQPVKTVLNQLEKLSEAQFLYSSSLIQVNRKVNINVNNKPLGEVLNTLLRPLRLNYKLSGKQIILNRTEDNAEEPSPNEQNISGVVRDEKGEAMPGVNIVIKGTAKGIVTDANGQFRINIPSNNAVLVISFVGYEKQEVLVGNKTNLTITLKTYINAMEEVIVVGYGTQTKASLTSAVSTVNAREMVNIPASNLSNILAGRASGVYVQSATGIPGQTSSVRIRAASSWNAAPPLFVIDGVIRDQSAFDALDPSQIESLSILKDASSTAIYGSRASNGVLLVTTKIGKSGKTQVQFTSVAVLNSQPAKQFEYMPLLKSADIVNSLYAPTVKYNDYDKQWIAKNNPDGRIYFNEVYQNPFSQKHSLNVSGGSDNVNYFIGGNYYDEKGFLPNMTSDRYDIRGKVSAKLNKDLTVGVNLNFNNFNRQSIAASLASQTDLSGFYEKLFYLGGGTAPAYIDGKPVDPGWLGGNPIEVMRKGGYVKSNNQQIDALLTAEYKVPFIDGLTVKMLYSNNTVYSFSKSFAQKVTLYKFKPDPNSVAGVFTNEVTGTVESGSPSSAYIENTNGKRTSYQLNGIMTYDKKINEHTINVLAGYEQSEGYYTYSSINKQNFPYYTTDQFAFTSSVAGDTKATGYEAYLPSRMSYIGRINYDYDGKYLASFSARQDGSSNFAPDKRWGFFPSASAAWVISKESFFENLDKKSMIDLLKLRVSYGTTGNDPSFNYLWKELYNASTTSYAVGDPVGNSSMVAYNGISNPNYTWETSKSFNLGMDVNFLKHWNLTAEYWTKNTYDILGKRLLNLPVEFGATYPPENYGKMNAEGFEIELGYKRAKLFKGFEMNVSANLGLATTKVIQIDAPSNSLPAEDPNGKALNAMVGYNATGILRNQRDVDNLPANYTIFGAKPELGMMNFQDVSGPNGKPDGKIDNYDRIVIAQYGNMGNTAASYNGNGTFGSNNAPISFGLNLNFNYKGFSLDMLWGGLGGYKILYNDPWGRSFPGLVAPTYYDNAWTPQNPDGTAPKIFRSGDPRENGYKVASTYNIYDATFVRLKNVQLSYDLKNLIKGKVGIKSANVFIGATNLLTITGFKYYDPETFSGSSYPVMRTVNTGINFQF</sequence>
<protein>
    <submittedName>
        <fullName evidence="10">TonB-linked outer membrane protein, SusC/RagA family</fullName>
    </submittedName>
</protein>
<comment type="subcellular location">
    <subcellularLocation>
        <location evidence="1 7">Cell outer membrane</location>
        <topology evidence="1 7">Multi-pass membrane protein</topology>
    </subcellularLocation>
</comment>
<dbReference type="InterPro" id="IPR012910">
    <property type="entry name" value="Plug_dom"/>
</dbReference>
<accession>A0A1I5SPS1</accession>
<keyword evidence="6 7" id="KW-0998">Cell outer membrane</keyword>
<evidence type="ECO:0000256" key="2">
    <source>
        <dbReference type="ARBA" id="ARBA00022448"/>
    </source>
</evidence>
<feature type="region of interest" description="Disordered" evidence="8">
    <location>
        <begin position="120"/>
        <end position="139"/>
    </location>
</feature>
<dbReference type="Proteomes" id="UP000199306">
    <property type="component" value="Unassembled WGS sequence"/>
</dbReference>
<dbReference type="InterPro" id="IPR008969">
    <property type="entry name" value="CarboxyPept-like_regulatory"/>
</dbReference>
<dbReference type="AlphaFoldDB" id="A0A1I5SPS1"/>
<dbReference type="InterPro" id="IPR036942">
    <property type="entry name" value="Beta-barrel_TonB_sf"/>
</dbReference>
<dbReference type="RefSeq" id="WP_092016606.1">
    <property type="nucleotide sequence ID" value="NZ_FOXH01000005.1"/>
</dbReference>
<evidence type="ECO:0000256" key="5">
    <source>
        <dbReference type="ARBA" id="ARBA00023136"/>
    </source>
</evidence>
<dbReference type="FunFam" id="2.60.40.1120:FF:000003">
    <property type="entry name" value="Outer membrane protein Omp121"/>
    <property type="match status" value="1"/>
</dbReference>
<evidence type="ECO:0000256" key="7">
    <source>
        <dbReference type="PROSITE-ProRule" id="PRU01360"/>
    </source>
</evidence>
<keyword evidence="11" id="KW-1185">Reference proteome</keyword>
<proteinExistence type="inferred from homology"/>
<gene>
    <name evidence="10" type="ORF">SAMN04515674_105142</name>
</gene>
<reference evidence="10 11" key="1">
    <citation type="submission" date="2016-10" db="EMBL/GenBank/DDBJ databases">
        <authorList>
            <person name="de Groot N.N."/>
        </authorList>
    </citation>
    <scope>NUCLEOTIDE SEQUENCE [LARGE SCALE GENOMIC DNA]</scope>
    <source>
        <strain evidence="11">E92,LMG 26720,CCM 7988</strain>
    </source>
</reference>